<dbReference type="PROSITE" id="PS51643">
    <property type="entry name" value="HD_CAS3"/>
    <property type="match status" value="1"/>
</dbReference>
<dbReference type="Gene3D" id="3.40.50.300">
    <property type="entry name" value="P-loop containing nucleotide triphosphate hydrolases"/>
    <property type="match status" value="2"/>
</dbReference>
<evidence type="ECO:0000259" key="11">
    <source>
        <dbReference type="PROSITE" id="PS51643"/>
    </source>
</evidence>
<dbReference type="InterPro" id="IPR014001">
    <property type="entry name" value="Helicase_ATP-bd"/>
</dbReference>
<dbReference type="GO" id="GO:0005524">
    <property type="term" value="F:ATP binding"/>
    <property type="evidence" value="ECO:0007669"/>
    <property type="project" value="UniProtKB-KW"/>
</dbReference>
<dbReference type="SUPFAM" id="SSF52540">
    <property type="entry name" value="P-loop containing nucleoside triphosphate hydrolases"/>
    <property type="match status" value="1"/>
</dbReference>
<evidence type="ECO:0000256" key="5">
    <source>
        <dbReference type="ARBA" id="ARBA00022741"/>
    </source>
</evidence>
<dbReference type="Pfam" id="PF22590">
    <property type="entry name" value="Cas3-like_C_2"/>
    <property type="match status" value="1"/>
</dbReference>
<reference evidence="12" key="2">
    <citation type="journal article" date="2020" name="Microorganisms">
        <title>Osmotic Adaptation and Compatible Solute Biosynthesis of Phototrophic Bacteria as Revealed from Genome Analyses.</title>
        <authorList>
            <person name="Imhoff J.F."/>
            <person name="Rahn T."/>
            <person name="Kunzel S."/>
            <person name="Keller A."/>
            <person name="Neulinger S.C."/>
        </authorList>
    </citation>
    <scope>NUCLEOTIDE SEQUENCE</scope>
    <source>
        <strain evidence="12">DSM 4395</strain>
    </source>
</reference>
<feature type="domain" description="HD Cas3-type" evidence="11">
    <location>
        <begin position="19"/>
        <end position="223"/>
    </location>
</feature>
<evidence type="ECO:0000256" key="6">
    <source>
        <dbReference type="ARBA" id="ARBA00022801"/>
    </source>
</evidence>
<comment type="similarity">
    <text evidence="2">In the central section; belongs to the CRISPR-associated helicase Cas3 family.</text>
</comment>
<name>A0AAJ0XDX7_HALSE</name>
<dbReference type="PANTHER" id="PTHR47963:SF9">
    <property type="entry name" value="CRISPR-ASSOCIATED ENDONUCLEASE_HELICASE CAS3"/>
    <property type="match status" value="1"/>
</dbReference>
<dbReference type="SMART" id="SM00487">
    <property type="entry name" value="DEXDc"/>
    <property type="match status" value="1"/>
</dbReference>
<dbReference type="InterPro" id="IPR050547">
    <property type="entry name" value="DEAD_box_RNA_helicases"/>
</dbReference>
<dbReference type="InterPro" id="IPR006483">
    <property type="entry name" value="CRISPR-assoc_Cas3_HD"/>
</dbReference>
<evidence type="ECO:0000256" key="4">
    <source>
        <dbReference type="ARBA" id="ARBA00022723"/>
    </source>
</evidence>
<keyword evidence="13" id="KW-1185">Reference proteome</keyword>
<dbReference type="Pfam" id="PF18019">
    <property type="entry name" value="Cas3_HD"/>
    <property type="match status" value="1"/>
</dbReference>
<dbReference type="PANTHER" id="PTHR47963">
    <property type="entry name" value="DEAD-BOX ATP-DEPENDENT RNA HELICASE 47, MITOCHONDRIAL"/>
    <property type="match status" value="1"/>
</dbReference>
<evidence type="ECO:0000256" key="2">
    <source>
        <dbReference type="ARBA" id="ARBA00009046"/>
    </source>
</evidence>
<organism evidence="12 13">
    <name type="scientific">Halochromatium salexigens</name>
    <name type="common">Chromatium salexigens</name>
    <dbReference type="NCBI Taxonomy" id="49447"/>
    <lineage>
        <taxon>Bacteria</taxon>
        <taxon>Pseudomonadati</taxon>
        <taxon>Pseudomonadota</taxon>
        <taxon>Gammaproteobacteria</taxon>
        <taxon>Chromatiales</taxon>
        <taxon>Chromatiaceae</taxon>
        <taxon>Halochromatium</taxon>
    </lineage>
</organism>
<reference evidence="12" key="1">
    <citation type="submission" date="2017-05" db="EMBL/GenBank/DDBJ databases">
        <authorList>
            <person name="Imhoff J.F."/>
            <person name="Rahn T."/>
            <person name="Kuenzel S."/>
            <person name="Neulinger S.C."/>
        </authorList>
    </citation>
    <scope>NUCLEOTIDE SEQUENCE</scope>
    <source>
        <strain evidence="12">DSM 4395</strain>
    </source>
</reference>
<dbReference type="InterPro" id="IPR054712">
    <property type="entry name" value="Cas3-like_dom"/>
</dbReference>
<gene>
    <name evidence="12" type="ORF">CCR82_01615</name>
</gene>
<evidence type="ECO:0000259" key="10">
    <source>
        <dbReference type="PROSITE" id="PS51192"/>
    </source>
</evidence>
<dbReference type="CDD" id="cd09641">
    <property type="entry name" value="Cas3''_I"/>
    <property type="match status" value="1"/>
</dbReference>
<dbReference type="Pfam" id="PF00270">
    <property type="entry name" value="DEAD"/>
    <property type="match status" value="1"/>
</dbReference>
<proteinExistence type="inferred from homology"/>
<dbReference type="GO" id="GO:0004518">
    <property type="term" value="F:nuclease activity"/>
    <property type="evidence" value="ECO:0007669"/>
    <property type="project" value="UniProtKB-KW"/>
</dbReference>
<dbReference type="InterPro" id="IPR038257">
    <property type="entry name" value="CRISPR-assoc_Cas3_HD_sf"/>
</dbReference>
<keyword evidence="3" id="KW-0540">Nuclease</keyword>
<evidence type="ECO:0000256" key="3">
    <source>
        <dbReference type="ARBA" id="ARBA00022722"/>
    </source>
</evidence>
<protein>
    <submittedName>
        <fullName evidence="12">CRISPR-associated helicase/endonuclease Cas3</fullName>
    </submittedName>
</protein>
<dbReference type="NCBIfam" id="TIGR01596">
    <property type="entry name" value="cas3_HD"/>
    <property type="match status" value="1"/>
</dbReference>
<evidence type="ECO:0000313" key="12">
    <source>
        <dbReference type="EMBL" id="MBK5929264.1"/>
    </source>
</evidence>
<keyword evidence="5" id="KW-0547">Nucleotide-binding</keyword>
<dbReference type="RefSeq" id="WP_201243594.1">
    <property type="nucleotide sequence ID" value="NZ_NHSF01000010.1"/>
</dbReference>
<dbReference type="Gene3D" id="1.10.3210.30">
    <property type="match status" value="1"/>
</dbReference>
<sequence>MSLPPSRAFGKLERDADGNLIAWLPLLDHLIDVAACFVRLCACRNVRRALDRAAGRKLTPQDITRLAVLVFLHDLGKANSGFQAKRWREQAAPQGWPKPAGHGGQALDLFRDERFLEPLLECLPLEAITEWGDAVLPLFRASISHHGRPIADPDPGDWARANWRPVIGADAQPVYDPAPVLAEIGQRALEFYPEAFAVGGEPLPDAPAFGHLFAGLVQLADWLGSDTQFFPLSNGIGDRAQDVPAFAEQAVMALGLDATCWQTGLAQTSPRFEAVFDGYPPYPIQAAMADAALGPLLVLESETGSGKTEAALWRFVHLFQRGEVDSLYFALPTRVSASQVYERILAAVGHLWPTDPPVTVRALPGYAGADGQEPKALPQFKVLWPDEPTDAEAHRRWAAESPKRFLAASIAIGTIDQALLGALQVRHSHLRHALLARSLLVVDEVHASDPYMTALLERLLKAHLGCGGHALLLSATLGASARARYLGLSAQVKAALPAFDVACQMPYPALADRDGLRGITSTTPAKTVAWGVRDLIDDPEAIARLAIEAASAGAKVLIVRNTVPAALAVFQALEALIPTADWLFAVNGVATLHHSRFSREDRPLLDQAIQAQLGKHRPPGGRIVVGTQTLEQSLDLDADLLITDLCPIDVLLQRIGRLHRHQRPDDERPLAYRTAQAWVLTPPGQELSPLLKRAQHGLGPFRDGGGIYPDLRSVEATRRLIQERPTVSIPADNRTLVEAATHPEPLRAMEALGEDWQWLGQQIDGRTGAERSIAQLHGLDVDTPFDEQQGFPTDLDIATRLGERDRLLLFEPAPIGPFGQALRQLPVRHFLVKGIDPDAQPSAIECQDGTVLFSLGNTRFRYSRLGLEKIDG</sequence>
<keyword evidence="4" id="KW-0479">Metal-binding</keyword>
<dbReference type="GO" id="GO:0003724">
    <property type="term" value="F:RNA helicase activity"/>
    <property type="evidence" value="ECO:0007669"/>
    <property type="project" value="TreeGrafter"/>
</dbReference>
<evidence type="ECO:0000256" key="8">
    <source>
        <dbReference type="ARBA" id="ARBA00022840"/>
    </source>
</evidence>
<evidence type="ECO:0000256" key="7">
    <source>
        <dbReference type="ARBA" id="ARBA00022806"/>
    </source>
</evidence>
<dbReference type="InterPro" id="IPR011545">
    <property type="entry name" value="DEAD/DEAH_box_helicase_dom"/>
</dbReference>
<comment type="similarity">
    <text evidence="1">In the N-terminal section; belongs to the CRISPR-associated nuclease Cas3-HD family.</text>
</comment>
<keyword evidence="6" id="KW-0378">Hydrolase</keyword>
<keyword evidence="9" id="KW-0051">Antiviral defense</keyword>
<evidence type="ECO:0000256" key="9">
    <source>
        <dbReference type="ARBA" id="ARBA00023118"/>
    </source>
</evidence>
<evidence type="ECO:0000256" key="1">
    <source>
        <dbReference type="ARBA" id="ARBA00006847"/>
    </source>
</evidence>
<dbReference type="NCBIfam" id="TIGR01587">
    <property type="entry name" value="cas3_core"/>
    <property type="match status" value="1"/>
</dbReference>
<dbReference type="Proteomes" id="UP001296967">
    <property type="component" value="Unassembled WGS sequence"/>
</dbReference>
<dbReference type="GO" id="GO:0003723">
    <property type="term" value="F:RNA binding"/>
    <property type="evidence" value="ECO:0007669"/>
    <property type="project" value="TreeGrafter"/>
</dbReference>
<dbReference type="AlphaFoldDB" id="A0AAJ0XDX7"/>
<accession>A0AAJ0XDX7</accession>
<comment type="caution">
    <text evidence="12">The sequence shown here is derived from an EMBL/GenBank/DDBJ whole genome shotgun (WGS) entry which is preliminary data.</text>
</comment>
<dbReference type="InterPro" id="IPR027417">
    <property type="entry name" value="P-loop_NTPase"/>
</dbReference>
<dbReference type="PROSITE" id="PS51192">
    <property type="entry name" value="HELICASE_ATP_BIND_1"/>
    <property type="match status" value="1"/>
</dbReference>
<dbReference type="GO" id="GO:0046872">
    <property type="term" value="F:metal ion binding"/>
    <property type="evidence" value="ECO:0007669"/>
    <property type="project" value="UniProtKB-KW"/>
</dbReference>
<dbReference type="EMBL" id="NHSF01000010">
    <property type="protein sequence ID" value="MBK5929264.1"/>
    <property type="molecule type" value="Genomic_DNA"/>
</dbReference>
<keyword evidence="7" id="KW-0347">Helicase</keyword>
<dbReference type="InterPro" id="IPR006474">
    <property type="entry name" value="Helicase_Cas3_CRISPR-ass_core"/>
</dbReference>
<dbReference type="GO" id="GO:0016787">
    <property type="term" value="F:hydrolase activity"/>
    <property type="evidence" value="ECO:0007669"/>
    <property type="project" value="UniProtKB-KW"/>
</dbReference>
<dbReference type="GO" id="GO:0051607">
    <property type="term" value="P:defense response to virus"/>
    <property type="evidence" value="ECO:0007669"/>
    <property type="project" value="UniProtKB-KW"/>
</dbReference>
<evidence type="ECO:0000313" key="13">
    <source>
        <dbReference type="Proteomes" id="UP001296967"/>
    </source>
</evidence>
<keyword evidence="8" id="KW-0067">ATP-binding</keyword>
<feature type="domain" description="Helicase ATP-binding" evidence="10">
    <location>
        <begin position="288"/>
        <end position="495"/>
    </location>
</feature>